<comment type="caution">
    <text evidence="1">The sequence shown here is derived from an EMBL/GenBank/DDBJ whole genome shotgun (WGS) entry which is preliminary data.</text>
</comment>
<gene>
    <name evidence="1" type="ORF">TQ35_0005950</name>
</gene>
<evidence type="ECO:0000313" key="2">
    <source>
        <dbReference type="Proteomes" id="UP000053480"/>
    </source>
</evidence>
<protein>
    <submittedName>
        <fullName evidence="1">KEOPS complex subunit Pcc1</fullName>
    </submittedName>
</protein>
<dbReference type="Proteomes" id="UP000053480">
    <property type="component" value="Unassembled WGS sequence"/>
</dbReference>
<evidence type="ECO:0000313" key="1">
    <source>
        <dbReference type="EMBL" id="MEW9491729.1"/>
    </source>
</evidence>
<proteinExistence type="predicted"/>
<sequence>MISRIRIEYVSPNSTEIAKAILPDNVDLPNSMKISVKEGAGKVTVELEMDVNAPKDLLTLRNTADEIMSHMELVEKVIGGVASGALGKGVKQKGSSQ</sequence>
<accession>A0ACC6TPE3</accession>
<reference evidence="1" key="1">
    <citation type="submission" date="2024-07" db="EMBL/GenBank/DDBJ databases">
        <title>Metagenome and Metagenome-Assembled Genomes of Archaea from a hot spring from the geothermal field of Los Azufres, Mexico.</title>
        <authorList>
            <person name="Marin-Paredes R."/>
            <person name="Martinez-Romero E."/>
            <person name="Servin-Garciduenas L.E."/>
        </authorList>
    </citation>
    <scope>NUCLEOTIDE SEQUENCE</scope>
    <source>
        <strain evidence="1">AZ1-454</strain>
    </source>
</reference>
<organism evidence="1 2">
    <name type="scientific">Candidatus Aramenus sulfurataquae</name>
    <dbReference type="NCBI Taxonomy" id="1326980"/>
    <lineage>
        <taxon>Archaea</taxon>
        <taxon>Thermoproteota</taxon>
        <taxon>Thermoprotei</taxon>
        <taxon>Sulfolobales</taxon>
        <taxon>Sulfolobaceae</taxon>
        <taxon>Candidatus Aramenus</taxon>
    </lineage>
</organism>
<name>A0ACC6TPE3_9CREN</name>
<dbReference type="EMBL" id="JZWS03000006">
    <property type="protein sequence ID" value="MEW9491729.1"/>
    <property type="molecule type" value="Genomic_DNA"/>
</dbReference>